<reference evidence="2" key="1">
    <citation type="journal article" date="2021" name="PeerJ">
        <title>Extensive microbial diversity within the chicken gut microbiome revealed by metagenomics and culture.</title>
        <authorList>
            <person name="Gilroy R."/>
            <person name="Ravi A."/>
            <person name="Getino M."/>
            <person name="Pursley I."/>
            <person name="Horton D.L."/>
            <person name="Alikhan N.F."/>
            <person name="Baker D."/>
            <person name="Gharbi K."/>
            <person name="Hall N."/>
            <person name="Watson M."/>
            <person name="Adriaenssens E.M."/>
            <person name="Foster-Nyarko E."/>
            <person name="Jarju S."/>
            <person name="Secka A."/>
            <person name="Antonio M."/>
            <person name="Oren A."/>
            <person name="Chaudhuri R.R."/>
            <person name="La Ragione R."/>
            <person name="Hildebrand F."/>
            <person name="Pallen M.J."/>
        </authorList>
    </citation>
    <scope>NUCLEOTIDE SEQUENCE</scope>
    <source>
        <strain evidence="2">ChiHecec2B26-446</strain>
    </source>
</reference>
<dbReference type="InterPro" id="IPR038140">
    <property type="entry name" value="DotD_sf"/>
</dbReference>
<sequence>MDQSLHDAANVIMADLARLTGSYQSYDASHAASPLQERMNLRFEGPLQEALGRVCAHIGYRLVIVGTPRPAPVLVHVQARETPVLHILRELGLQTGPYEQIRVVEEGRFIELTWLDPATNLPNRYGPVKKKHAQGSRTGRDR</sequence>
<proteinExistence type="predicted"/>
<evidence type="ECO:0000256" key="1">
    <source>
        <dbReference type="SAM" id="MobiDB-lite"/>
    </source>
</evidence>
<evidence type="ECO:0000313" key="2">
    <source>
        <dbReference type="EMBL" id="HIW00611.1"/>
    </source>
</evidence>
<accession>A0A9D1PWY6</accession>
<dbReference type="Gene3D" id="3.55.50.60">
    <property type="entry name" value="DotD protein"/>
    <property type="match status" value="1"/>
</dbReference>
<name>A0A9D1PWY6_9BACT</name>
<dbReference type="AlphaFoldDB" id="A0A9D1PWY6"/>
<dbReference type="InterPro" id="IPR031817">
    <property type="entry name" value="DotD"/>
</dbReference>
<keyword evidence="2" id="KW-0449">Lipoprotein</keyword>
<protein>
    <submittedName>
        <fullName evidence="2">DotD/TraH family lipoprotein</fullName>
    </submittedName>
</protein>
<dbReference type="EMBL" id="DXHV01000055">
    <property type="protein sequence ID" value="HIW00611.1"/>
    <property type="molecule type" value="Genomic_DNA"/>
</dbReference>
<dbReference type="Pfam" id="PF16816">
    <property type="entry name" value="DotD"/>
    <property type="match status" value="1"/>
</dbReference>
<dbReference type="Proteomes" id="UP000886752">
    <property type="component" value="Unassembled WGS sequence"/>
</dbReference>
<gene>
    <name evidence="2" type="ORF">H9894_05405</name>
</gene>
<reference evidence="2" key="2">
    <citation type="submission" date="2021-04" db="EMBL/GenBank/DDBJ databases">
        <authorList>
            <person name="Gilroy R."/>
        </authorList>
    </citation>
    <scope>NUCLEOTIDE SEQUENCE</scope>
    <source>
        <strain evidence="2">ChiHecec2B26-446</strain>
    </source>
</reference>
<organism evidence="2 3">
    <name type="scientific">Candidatus Desulfovibrio intestinipullorum</name>
    <dbReference type="NCBI Taxonomy" id="2838536"/>
    <lineage>
        <taxon>Bacteria</taxon>
        <taxon>Pseudomonadati</taxon>
        <taxon>Thermodesulfobacteriota</taxon>
        <taxon>Desulfovibrionia</taxon>
        <taxon>Desulfovibrionales</taxon>
        <taxon>Desulfovibrionaceae</taxon>
        <taxon>Desulfovibrio</taxon>
    </lineage>
</organism>
<feature type="region of interest" description="Disordered" evidence="1">
    <location>
        <begin position="123"/>
        <end position="142"/>
    </location>
</feature>
<evidence type="ECO:0000313" key="3">
    <source>
        <dbReference type="Proteomes" id="UP000886752"/>
    </source>
</evidence>
<comment type="caution">
    <text evidence="2">The sequence shown here is derived from an EMBL/GenBank/DDBJ whole genome shotgun (WGS) entry which is preliminary data.</text>
</comment>